<dbReference type="EMBL" id="LUGH01000046">
    <property type="protein sequence ID" value="OBZ90499.1"/>
    <property type="molecule type" value="Genomic_DNA"/>
</dbReference>
<proteinExistence type="predicted"/>
<accession>A0A1C7NNP5</accession>
<comment type="caution">
    <text evidence="2">The sequence shown here is derived from an EMBL/GenBank/DDBJ whole genome shotgun (WGS) entry which is preliminary data.</text>
</comment>
<reference evidence="2 3" key="1">
    <citation type="submission" date="2016-03" db="EMBL/GenBank/DDBJ databases">
        <title>Choanephora cucurbitarum.</title>
        <authorList>
            <person name="Min B."/>
            <person name="Park H."/>
            <person name="Park J.-H."/>
            <person name="Shin H.-D."/>
            <person name="Choi I.-G."/>
        </authorList>
    </citation>
    <scope>NUCLEOTIDE SEQUENCE [LARGE SCALE GENOMIC DNA]</scope>
    <source>
        <strain evidence="2 3">KUS-F28377</strain>
    </source>
</reference>
<dbReference type="AlphaFoldDB" id="A0A1C7NNP5"/>
<gene>
    <name evidence="2" type="ORF">A0J61_01459</name>
</gene>
<feature type="compositionally biased region" description="Low complexity" evidence="1">
    <location>
        <begin position="157"/>
        <end position="169"/>
    </location>
</feature>
<feature type="compositionally biased region" description="Polar residues" evidence="1">
    <location>
        <begin position="141"/>
        <end position="152"/>
    </location>
</feature>
<dbReference type="Proteomes" id="UP000093000">
    <property type="component" value="Unassembled WGS sequence"/>
</dbReference>
<keyword evidence="3" id="KW-1185">Reference proteome</keyword>
<protein>
    <submittedName>
        <fullName evidence="2">Uncharacterized protein</fullName>
    </submittedName>
</protein>
<sequence length="177" mass="19871">MHKNSKLNNTNHPQMLELQIQDNYLGVKLEIPVSVTVSANKKDKELNKKDLQATLGYRNRQINAGRALFSVDKSNVSFRVKRLGFRQRELLKRLKQSPGDTLLQSFGSSKDGVVQRGPDYLDVENIPLDKSNKATLEPLPSSRSINTPSTASDWDPLSKLPSLQPLSELSETKRDSD</sequence>
<evidence type="ECO:0000256" key="1">
    <source>
        <dbReference type="SAM" id="MobiDB-lite"/>
    </source>
</evidence>
<evidence type="ECO:0000313" key="2">
    <source>
        <dbReference type="EMBL" id="OBZ90499.1"/>
    </source>
</evidence>
<evidence type="ECO:0000313" key="3">
    <source>
        <dbReference type="Proteomes" id="UP000093000"/>
    </source>
</evidence>
<organism evidence="2 3">
    <name type="scientific">Choanephora cucurbitarum</name>
    <dbReference type="NCBI Taxonomy" id="101091"/>
    <lineage>
        <taxon>Eukaryota</taxon>
        <taxon>Fungi</taxon>
        <taxon>Fungi incertae sedis</taxon>
        <taxon>Mucoromycota</taxon>
        <taxon>Mucoromycotina</taxon>
        <taxon>Mucoromycetes</taxon>
        <taxon>Mucorales</taxon>
        <taxon>Mucorineae</taxon>
        <taxon>Choanephoraceae</taxon>
        <taxon>Choanephoroideae</taxon>
        <taxon>Choanephora</taxon>
    </lineage>
</organism>
<feature type="region of interest" description="Disordered" evidence="1">
    <location>
        <begin position="132"/>
        <end position="177"/>
    </location>
</feature>
<dbReference type="InParanoid" id="A0A1C7NNP5"/>
<name>A0A1C7NNP5_9FUNG</name>
<dbReference type="OrthoDB" id="10641329at2759"/>